<feature type="region of interest" description="Disordered" evidence="10">
    <location>
        <begin position="1866"/>
        <end position="1889"/>
    </location>
</feature>
<dbReference type="PANTHER" id="PTHR13992">
    <property type="entry name" value="NUCLEAR RECEPTOR CO-REPRESSOR RELATED NCOR"/>
    <property type="match status" value="1"/>
</dbReference>
<keyword evidence="13" id="KW-1185">Reference proteome</keyword>
<feature type="compositionally biased region" description="Polar residues" evidence="10">
    <location>
        <begin position="2323"/>
        <end position="2332"/>
    </location>
</feature>
<feature type="compositionally biased region" description="Basic and acidic residues" evidence="10">
    <location>
        <begin position="786"/>
        <end position="797"/>
    </location>
</feature>
<dbReference type="GO" id="GO:0003677">
    <property type="term" value="F:DNA binding"/>
    <property type="evidence" value="ECO:0007669"/>
    <property type="project" value="UniProtKB-KW"/>
</dbReference>
<feature type="compositionally biased region" description="Basic and acidic residues" evidence="10">
    <location>
        <begin position="502"/>
        <end position="525"/>
    </location>
</feature>
<keyword evidence="4" id="KW-0677">Repeat</keyword>
<dbReference type="Gene3D" id="1.20.5.430">
    <property type="match status" value="1"/>
</dbReference>
<keyword evidence="9" id="KW-0539">Nucleus</keyword>
<feature type="compositionally biased region" description="Basic and acidic residues" evidence="10">
    <location>
        <begin position="100"/>
        <end position="118"/>
    </location>
</feature>
<organism evidence="12 13">
    <name type="scientific">Serinus canaria</name>
    <name type="common">Island canary</name>
    <name type="synonym">Fringilla canaria</name>
    <dbReference type="NCBI Taxonomy" id="9135"/>
    <lineage>
        <taxon>Eukaryota</taxon>
        <taxon>Metazoa</taxon>
        <taxon>Chordata</taxon>
        <taxon>Craniata</taxon>
        <taxon>Vertebrata</taxon>
        <taxon>Euteleostomi</taxon>
        <taxon>Archelosauria</taxon>
        <taxon>Archosauria</taxon>
        <taxon>Dinosauria</taxon>
        <taxon>Saurischia</taxon>
        <taxon>Theropoda</taxon>
        <taxon>Coelurosauria</taxon>
        <taxon>Aves</taxon>
        <taxon>Neognathae</taxon>
        <taxon>Neoaves</taxon>
        <taxon>Telluraves</taxon>
        <taxon>Australaves</taxon>
        <taxon>Passeriformes</taxon>
        <taxon>Passeroidea</taxon>
        <taxon>Fringillidae</taxon>
        <taxon>Carduelinae</taxon>
        <taxon>Serinus</taxon>
    </lineage>
</organism>
<evidence type="ECO:0000256" key="4">
    <source>
        <dbReference type="ARBA" id="ARBA00022737"/>
    </source>
</evidence>
<feature type="region of interest" description="Disordered" evidence="10">
    <location>
        <begin position="1391"/>
        <end position="1487"/>
    </location>
</feature>
<keyword evidence="8" id="KW-0804">Transcription</keyword>
<dbReference type="Proteomes" id="UP000694409">
    <property type="component" value="Unassembled WGS sequence"/>
</dbReference>
<feature type="compositionally biased region" description="Basic and acidic residues" evidence="10">
    <location>
        <begin position="2044"/>
        <end position="2061"/>
    </location>
</feature>
<feature type="region of interest" description="Disordered" evidence="10">
    <location>
        <begin position="2206"/>
        <end position="2334"/>
    </location>
</feature>
<feature type="compositionally biased region" description="Low complexity" evidence="10">
    <location>
        <begin position="55"/>
        <end position="64"/>
    </location>
</feature>
<feature type="region of interest" description="Disordered" evidence="10">
    <location>
        <begin position="1935"/>
        <end position="1960"/>
    </location>
</feature>
<keyword evidence="7" id="KW-0238">DNA-binding</keyword>
<dbReference type="FunFam" id="1.20.5.430:FF:000001">
    <property type="entry name" value="Nuclear receptor corepressor 2 isoform 1"/>
    <property type="match status" value="1"/>
</dbReference>
<feature type="compositionally biased region" description="Polar residues" evidence="10">
    <location>
        <begin position="650"/>
        <end position="660"/>
    </location>
</feature>
<feature type="compositionally biased region" description="Polar residues" evidence="10">
    <location>
        <begin position="1803"/>
        <end position="1822"/>
    </location>
</feature>
<dbReference type="GeneTree" id="ENSGT00940000155093"/>
<feature type="compositionally biased region" description="Polar residues" evidence="10">
    <location>
        <begin position="729"/>
        <end position="750"/>
    </location>
</feature>
<feature type="region of interest" description="Disordered" evidence="10">
    <location>
        <begin position="1911"/>
        <end position="1930"/>
    </location>
</feature>
<feature type="region of interest" description="Disordered" evidence="10">
    <location>
        <begin position="488"/>
        <end position="878"/>
    </location>
</feature>
<feature type="region of interest" description="Disordered" evidence="10">
    <location>
        <begin position="207"/>
        <end position="232"/>
    </location>
</feature>
<comment type="similarity">
    <text evidence="2">Belongs to the N-CoR nuclear receptor corepressors family.</text>
</comment>
<evidence type="ECO:0000256" key="5">
    <source>
        <dbReference type="ARBA" id="ARBA00023015"/>
    </source>
</evidence>
<dbReference type="InterPro" id="IPR031557">
    <property type="entry name" value="N-CoR_GPS2_interact"/>
</dbReference>
<feature type="compositionally biased region" description="Polar residues" evidence="10">
    <location>
        <begin position="1400"/>
        <end position="1411"/>
    </location>
</feature>
<evidence type="ECO:0000256" key="10">
    <source>
        <dbReference type="SAM" id="MobiDB-lite"/>
    </source>
</evidence>
<reference evidence="12" key="1">
    <citation type="submission" date="2025-08" db="UniProtKB">
        <authorList>
            <consortium name="Ensembl"/>
        </authorList>
    </citation>
    <scope>IDENTIFICATION</scope>
</reference>
<evidence type="ECO:0000256" key="2">
    <source>
        <dbReference type="ARBA" id="ARBA00010097"/>
    </source>
</evidence>
<dbReference type="GO" id="GO:0046966">
    <property type="term" value="F:nuclear thyroid hormone receptor binding"/>
    <property type="evidence" value="ECO:0007669"/>
    <property type="project" value="TreeGrafter"/>
</dbReference>
<evidence type="ECO:0000256" key="7">
    <source>
        <dbReference type="ARBA" id="ARBA00023125"/>
    </source>
</evidence>
<dbReference type="SUPFAM" id="SSF46689">
    <property type="entry name" value="Homeodomain-like"/>
    <property type="match status" value="1"/>
</dbReference>
<sequence>MSSSGYPPNQGAFSTEQSRYPPHSVQYTFPSTRHQQEFAVPDYRSSHLEVSQATQLLQQQQQQQLRRRPSLLSEFHPGSDRPQERRTGYEQQFHPGPSQTDHDSLESKRPRLEQVSDSHFQRVSAATVLPLVHPLQEGLRSADIKKDPAFGGKHEGPSSPISGQPCGEDQNASPSKLSKEELIQSMDRVDREIAKVEQQILKLKKKQQQLEEEAAKPPEPERPVSPPPVEQKHRSIVQIIYDENRVMFLSHPKLQPLYNQPSDTKVYHENIKTNQVMRKKLILFFKRRNHARKQREQKICQRYDQLMEAWEKKVDRIENNPRRKAKESKTREYYEKQFPEIRKQREQQERFQRVGQRGAGLSATIARSEHEISEIIDGLSEQENNEKQMRQLSVIPPMMFDAEQRRVKFINMNGLMEDPMKVYKDRQFMNVWTDHEKEIFKEKFVQHPKNFGLIASYLERKNVPDCVLYYYLTKKNENYKALVRRNYGKRRGRNQQQIARPSQEEKVEEKVEEEKSDKSEKKEEEKKDEEEKDEKEESKENTKEKDKTEVAPEETEEREQAAPRGRKTANSQGRRKGRITRSMTNEAAQANAAAAAATEEPPPPLPPPPEPSSTEPVETSRWTEEEMEVAKKGKPCKSSRRPREERDVSQCESVASTVSAQEDEDIEASNEEENPEDSEGAENSSDTESAPSPTPAEPAKPTEETPSEPAAPKVTTEAPAEQESAIKPATSTSPSLPAQSVTTAETQNPEPQVKEEINTEAEEPMEVDSRSHSAEAKPVITLPVHTKVEPVETEMRLPENIQVKIESDTKEREMEKPKEKSEPEEMDYSLSQQVTAARPESHSDNDSSATCSADEEVDGEPDRQGIFSRESKPSLLNPTGSILVSSTIKQGQMDLQQLHHRAAVIPPMVSCSPCSVPVGTPVSGYALYQRHIKAMHESALLEEQRQRQEQLDMEYRSAVSPCGTSKSPSVEWEVLQPAPHQVITNIPEGVRLPTTRPTRPPPPLIPSSKTSVPSEKPSFIMGGSISQGTPGTYLTSHSQASYAQETAKPSVGSISLGLPRQQESAKSASLPYIKQEEFSPRSQNSQPEGLLVRAQHESVVRGTTTIQEGSITRGTPTNKVSVETIPSLRGSITQGTPALAQPGIAADALLKGTITRLATEDSSPEKCREEASAKGHVIYEGKSGHILSYDAIKNVREGTRSPRTAHEIGLKRTYDTMEGNIKQGMSLRESPGPHAELKERTVLSGSIMQGTPRATAESFEEGLKYPKQIKRESPPIRTFEGAITKGKPYDGVTTIKEMGRSIHEIPRQDLLSQESRKTPEMVQTSRPIIEGSISQGTPIKYESNSGQSAIKHNVKSLITGPSKLPRGMPQLEMVPENVKVVERGKYEDVKTGDAVRSRHTSVVSSGPSVLRSTLHETPKSQLSPGIYDDTNARRTPVNYQSPMSRSSPMMNRVSEVSSGKSANHERKNTLTPTQRESVPAKSPVPGVDPVVAHSPFDPHHRGATPEVYRGHLPPHLDPAMPFHRALDPAAAAYLFQRQLSPTPGYPSQYQLYAMENTRQTILNDYITSQQMQVNLRPDVTRGLSPREQTLALPYAGARGIIDLNNMAPTILVPHPAGTSTPPMERITYIPGTQLTFPPRPYNPASLSPGRSSHGLRIDHLYFSAEQPGRPGSHGYVRSPSPSVRSQENILQQRPSIFQGTNGTSVITPLDPAAQLRIMQLTPGAPSITQGLPASRYNTAADALAALVDAAASAPQMEVAKAKESKHEGTRIEENMGRRSAVVTDQQQMEQKTLEVEKRPVQCPYTSANYSGGKSQGQTSSVVYSEAGKEKGPPPKSRYEEELRTRGKTTITAANFIDVIITRQIASDKDARDRGSQSSDSSSSLSSHRYEAPGDAIEVISPANSPVPAQEKLQPYQQETPKPSQAESKPYEGPIHRYRTQQEPPSPQQPPPPSSQAEGMAHVPRTHRLITLADHICQIITQDFARNQAASQASLQPPTTTFQNSTPAPAPVSGRAKTSSRYSPEAQPQPVHHQRPGARVSPENLSDKARGRPGKSPERSHVPSEPYEPISPPQVPVVHEKQENVLLLSQRTEPTEQRTDSRSPGSISYLPSFFTKLENTSPMVKSKKQEIFRKLNSSGGGDSDMATAQPGTEIFNLPAVTTSGAVSSRGHSFADPASNLGLEDIIRKALMGNFDDKSEEHGVVMSQPLAVAPGSSGTAVPATNETRREEANPSPNSVSKQKLIGKSNSRKSKSPIPGQGYLGTERPSSVSSVHSEGDYHRQTPVWAWEDRPSSTGSTQFPYNPLTMRMLSSTPPTSIACAPPSMSQATTHPQNRIWEREPAPLLSAQYETLSDSDD</sequence>
<feature type="compositionally biased region" description="Polar residues" evidence="10">
    <location>
        <begin position="1914"/>
        <end position="1926"/>
    </location>
</feature>
<dbReference type="InterPro" id="IPR001005">
    <property type="entry name" value="SANT/Myb"/>
</dbReference>
<dbReference type="GO" id="GO:0032991">
    <property type="term" value="C:protein-containing complex"/>
    <property type="evidence" value="ECO:0007669"/>
    <property type="project" value="UniProtKB-ARBA"/>
</dbReference>
<dbReference type="InterPro" id="IPR051571">
    <property type="entry name" value="N-CoR_corepressor"/>
</dbReference>
<feature type="compositionally biased region" description="Low complexity" evidence="10">
    <location>
        <begin position="1441"/>
        <end position="1454"/>
    </location>
</feature>
<dbReference type="Pfam" id="PF15784">
    <property type="entry name" value="GPS2_interact"/>
    <property type="match status" value="1"/>
</dbReference>
<dbReference type="OMA" id="AVIPPMX"/>
<feature type="compositionally biased region" description="Basic and acidic residues" evidence="10">
    <location>
        <begin position="621"/>
        <end position="631"/>
    </location>
</feature>
<feature type="compositionally biased region" description="Basic and acidic residues" evidence="10">
    <location>
        <begin position="805"/>
        <end position="823"/>
    </location>
</feature>
<feature type="region of interest" description="Disordered" evidence="10">
    <location>
        <begin position="145"/>
        <end position="178"/>
    </location>
</feature>
<evidence type="ECO:0000256" key="6">
    <source>
        <dbReference type="ARBA" id="ARBA00023054"/>
    </source>
</evidence>
<keyword evidence="6" id="KW-0175">Coiled coil</keyword>
<reference evidence="12" key="2">
    <citation type="submission" date="2025-09" db="UniProtKB">
        <authorList>
            <consortium name="Ensembl"/>
        </authorList>
    </citation>
    <scope>IDENTIFICATION</scope>
</reference>
<keyword evidence="3" id="KW-0678">Repressor</keyword>
<dbReference type="CDD" id="cd00167">
    <property type="entry name" value="SANT"/>
    <property type="match status" value="1"/>
</dbReference>
<dbReference type="GO" id="GO:0000122">
    <property type="term" value="P:negative regulation of transcription by RNA polymerase II"/>
    <property type="evidence" value="ECO:0007669"/>
    <property type="project" value="TreeGrafter"/>
</dbReference>
<feature type="compositionally biased region" description="Basic and acidic residues" evidence="10">
    <location>
        <begin position="535"/>
        <end position="550"/>
    </location>
</feature>
<evidence type="ECO:0000313" key="13">
    <source>
        <dbReference type="Proteomes" id="UP000694409"/>
    </source>
</evidence>
<dbReference type="InterPro" id="IPR009057">
    <property type="entry name" value="Homeodomain-like_sf"/>
</dbReference>
<feature type="region of interest" description="Disordered" evidence="10">
    <location>
        <begin position="1989"/>
        <end position="2073"/>
    </location>
</feature>
<feature type="compositionally biased region" description="Low complexity" evidence="10">
    <location>
        <begin position="681"/>
        <end position="691"/>
    </location>
</feature>
<name>A0A8C9N6Y0_SERCA</name>
<gene>
    <name evidence="12" type="primary">NCOR1</name>
</gene>
<evidence type="ECO:0000313" key="12">
    <source>
        <dbReference type="Ensembl" id="ENSSCAP00000013941.1"/>
    </source>
</evidence>
<accession>A0A8C9N6Y0</accession>
<evidence type="ECO:0000256" key="8">
    <source>
        <dbReference type="ARBA" id="ARBA00023163"/>
    </source>
</evidence>
<feature type="compositionally biased region" description="Basic and acidic residues" evidence="10">
    <location>
        <begin position="77"/>
        <end position="88"/>
    </location>
</feature>
<feature type="compositionally biased region" description="Pro residues" evidence="10">
    <location>
        <begin position="1943"/>
        <end position="1953"/>
    </location>
</feature>
<feature type="region of interest" description="Disordered" evidence="10">
    <location>
        <begin position="1053"/>
        <end position="1087"/>
    </location>
</feature>
<feature type="compositionally biased region" description="Pro residues" evidence="10">
    <location>
        <begin position="600"/>
        <end position="611"/>
    </location>
</feature>
<keyword evidence="5" id="KW-0805">Transcription regulation</keyword>
<evidence type="ECO:0000256" key="3">
    <source>
        <dbReference type="ARBA" id="ARBA00022491"/>
    </source>
</evidence>
<dbReference type="Ensembl" id="ENSSCAT00000015640.1">
    <property type="protein sequence ID" value="ENSSCAP00000013941.1"/>
    <property type="gene ID" value="ENSSCAG00000009703.1"/>
</dbReference>
<evidence type="ECO:0000259" key="11">
    <source>
        <dbReference type="PROSITE" id="PS51293"/>
    </source>
</evidence>
<evidence type="ECO:0000256" key="1">
    <source>
        <dbReference type="ARBA" id="ARBA00004123"/>
    </source>
</evidence>
<feature type="region of interest" description="Disordered" evidence="10">
    <location>
        <begin position="1778"/>
        <end position="1844"/>
    </location>
</feature>
<feature type="region of interest" description="Disordered" evidence="10">
    <location>
        <begin position="990"/>
        <end position="1015"/>
    </location>
</feature>
<comment type="subcellular location">
    <subcellularLocation>
        <location evidence="1">Nucleus</location>
    </subcellularLocation>
</comment>
<feature type="compositionally biased region" description="Polar residues" evidence="10">
    <location>
        <begin position="1989"/>
        <end position="2006"/>
    </location>
</feature>
<feature type="compositionally biased region" description="Acidic residues" evidence="10">
    <location>
        <begin position="661"/>
        <end position="680"/>
    </location>
</feature>
<feature type="compositionally biased region" description="Basic and acidic residues" evidence="10">
    <location>
        <begin position="213"/>
        <end position="222"/>
    </location>
</feature>
<dbReference type="SMART" id="SM00717">
    <property type="entry name" value="SANT"/>
    <property type="match status" value="1"/>
</dbReference>
<protein>
    <submittedName>
        <fullName evidence="12">Nuclear receptor corepressor 1</fullName>
    </submittedName>
</protein>
<dbReference type="FunFam" id="1.10.10.60:FF:000026">
    <property type="entry name" value="Nuclear receptor corepressor 2 isoform 1"/>
    <property type="match status" value="1"/>
</dbReference>
<feature type="compositionally biased region" description="Basic and acidic residues" evidence="10">
    <location>
        <begin position="145"/>
        <end position="156"/>
    </location>
</feature>
<proteinExistence type="inferred from homology"/>
<feature type="compositionally biased region" description="Low complexity" evidence="10">
    <location>
        <begin position="1875"/>
        <end position="1886"/>
    </location>
</feature>
<dbReference type="PROSITE" id="PS51293">
    <property type="entry name" value="SANT"/>
    <property type="match status" value="1"/>
</dbReference>
<feature type="domain" description="SANT" evidence="11">
    <location>
        <begin position="427"/>
        <end position="478"/>
    </location>
</feature>
<dbReference type="GO" id="GO:0000785">
    <property type="term" value="C:chromatin"/>
    <property type="evidence" value="ECO:0007669"/>
    <property type="project" value="TreeGrafter"/>
</dbReference>
<feature type="region of interest" description="Disordered" evidence="10">
    <location>
        <begin position="1"/>
        <end position="118"/>
    </location>
</feature>
<dbReference type="GO" id="GO:0005654">
    <property type="term" value="C:nucleoplasm"/>
    <property type="evidence" value="ECO:0007669"/>
    <property type="project" value="UniProtKB-ARBA"/>
</dbReference>
<feature type="compositionally biased region" description="Polar residues" evidence="10">
    <location>
        <begin position="2214"/>
        <end position="2223"/>
    </location>
</feature>
<dbReference type="GO" id="GO:0003714">
    <property type="term" value="F:transcription corepressor activity"/>
    <property type="evidence" value="ECO:0007669"/>
    <property type="project" value="TreeGrafter"/>
</dbReference>
<feature type="compositionally biased region" description="Polar residues" evidence="10">
    <location>
        <begin position="1"/>
        <end position="18"/>
    </location>
</feature>
<dbReference type="InterPro" id="IPR017884">
    <property type="entry name" value="SANT_dom"/>
</dbReference>
<evidence type="ECO:0000256" key="9">
    <source>
        <dbReference type="ARBA" id="ARBA00023242"/>
    </source>
</evidence>
<dbReference type="PANTHER" id="PTHR13992:SF5">
    <property type="entry name" value="NUCLEAR RECEPTOR COREPRESSOR 1"/>
    <property type="match status" value="1"/>
</dbReference>
<dbReference type="Gene3D" id="1.10.10.60">
    <property type="entry name" value="Homeodomain-like"/>
    <property type="match status" value="1"/>
</dbReference>
<feature type="compositionally biased region" description="Low complexity" evidence="10">
    <location>
        <begin position="586"/>
        <end position="599"/>
    </location>
</feature>
<feature type="compositionally biased region" description="Basic and acidic residues" evidence="10">
    <location>
        <begin position="1826"/>
        <end position="1844"/>
    </location>
</feature>